<name>A0A4Q2D1E3_9AGAR</name>
<keyword evidence="4" id="KW-1185">Reference proteome</keyword>
<evidence type="ECO:0000313" key="4">
    <source>
        <dbReference type="Proteomes" id="UP000290288"/>
    </source>
</evidence>
<dbReference type="STRING" id="2316362.A0A4Q2D1E3"/>
<dbReference type="InterPro" id="IPR009349">
    <property type="entry name" value="TRIP4/RQT4_C2HC5_Znf"/>
</dbReference>
<feature type="compositionally biased region" description="Low complexity" evidence="1">
    <location>
        <begin position="21"/>
        <end position="30"/>
    </location>
</feature>
<proteinExistence type="predicted"/>
<feature type="compositionally biased region" description="Basic and acidic residues" evidence="1">
    <location>
        <begin position="285"/>
        <end position="296"/>
    </location>
</feature>
<gene>
    <name evidence="3" type="ORF">EST38_g12860</name>
</gene>
<evidence type="ECO:0000259" key="2">
    <source>
        <dbReference type="Pfam" id="PF06221"/>
    </source>
</evidence>
<dbReference type="GO" id="GO:0008270">
    <property type="term" value="F:zinc ion binding"/>
    <property type="evidence" value="ECO:0007669"/>
    <property type="project" value="InterPro"/>
</dbReference>
<feature type="region of interest" description="Disordered" evidence="1">
    <location>
        <begin position="132"/>
        <end position="308"/>
    </location>
</feature>
<dbReference type="EMBL" id="SDEE01001051">
    <property type="protein sequence ID" value="RXW12993.1"/>
    <property type="molecule type" value="Genomic_DNA"/>
</dbReference>
<dbReference type="GO" id="GO:0005634">
    <property type="term" value="C:nucleus"/>
    <property type="evidence" value="ECO:0007669"/>
    <property type="project" value="InterPro"/>
</dbReference>
<feature type="compositionally biased region" description="Basic and acidic residues" evidence="1">
    <location>
        <begin position="132"/>
        <end position="149"/>
    </location>
</feature>
<organism evidence="3 4">
    <name type="scientific">Candolleomyces aberdarensis</name>
    <dbReference type="NCBI Taxonomy" id="2316362"/>
    <lineage>
        <taxon>Eukaryota</taxon>
        <taxon>Fungi</taxon>
        <taxon>Dikarya</taxon>
        <taxon>Basidiomycota</taxon>
        <taxon>Agaricomycotina</taxon>
        <taxon>Agaricomycetes</taxon>
        <taxon>Agaricomycetidae</taxon>
        <taxon>Agaricales</taxon>
        <taxon>Agaricineae</taxon>
        <taxon>Psathyrellaceae</taxon>
        <taxon>Candolleomyces</taxon>
    </lineage>
</organism>
<feature type="region of interest" description="Disordered" evidence="1">
    <location>
        <begin position="1"/>
        <end position="46"/>
    </location>
</feature>
<dbReference type="AlphaFoldDB" id="A0A4Q2D1E3"/>
<dbReference type="GO" id="GO:0072344">
    <property type="term" value="P:rescue of stalled ribosome"/>
    <property type="evidence" value="ECO:0007669"/>
    <property type="project" value="InterPro"/>
</dbReference>
<sequence length="308" mass="32444">MKKTAWTSSVPSDRIPPSRPSQPAAQSKTGSKGKGKGPAEAPKSPAVQKLVKAIKDLREASLVDPDPKAGCFCQSRTHPLSTYTPLCLACGLVLCSINQPHFACPHCLGPLVPSNARRSELLEIIEGELAEKERKEEAERVRQEEEKKAAAGAFPTLAQSSSAGAPTLVQPTPTTHKVLSIGGAKGGGKKGKVTLSSYSQSPTPSQQSSRSSTPRPREPEIVRVPPPPADRTPVLVSPWDRSRPFKNLVQPGAGGLYVPPPASDNPGPVESKKEGGGRKRRRGKGGGEKGKEKENEDVVPDAGDASGT</sequence>
<reference evidence="3 4" key="1">
    <citation type="submission" date="2019-01" db="EMBL/GenBank/DDBJ databases">
        <title>Draft genome sequence of Psathyrella aberdarensis IHI B618.</title>
        <authorList>
            <person name="Buettner E."/>
            <person name="Kellner H."/>
        </authorList>
    </citation>
    <scope>NUCLEOTIDE SEQUENCE [LARGE SCALE GENOMIC DNA]</scope>
    <source>
        <strain evidence="3 4">IHI B618</strain>
    </source>
</reference>
<accession>A0A4Q2D1E3</accession>
<feature type="compositionally biased region" description="Low complexity" evidence="1">
    <location>
        <begin position="196"/>
        <end position="214"/>
    </location>
</feature>
<dbReference type="GO" id="GO:0180022">
    <property type="term" value="C:RQC-trigger complex"/>
    <property type="evidence" value="ECO:0007669"/>
    <property type="project" value="InterPro"/>
</dbReference>
<feature type="compositionally biased region" description="Polar residues" evidence="1">
    <location>
        <begin position="157"/>
        <end position="177"/>
    </location>
</feature>
<dbReference type="Proteomes" id="UP000290288">
    <property type="component" value="Unassembled WGS sequence"/>
</dbReference>
<evidence type="ECO:0000313" key="3">
    <source>
        <dbReference type="EMBL" id="RXW12993.1"/>
    </source>
</evidence>
<dbReference type="OrthoDB" id="338816at2759"/>
<dbReference type="Pfam" id="PF06221">
    <property type="entry name" value="zf-C2HC5"/>
    <property type="match status" value="1"/>
</dbReference>
<comment type="caution">
    <text evidence="3">The sequence shown here is derived from an EMBL/GenBank/DDBJ whole genome shotgun (WGS) entry which is preliminary data.</text>
</comment>
<protein>
    <recommendedName>
        <fullName evidence="2">TRIP4/RQT4 C2HC5-type zinc finger domain-containing protein</fullName>
    </recommendedName>
</protein>
<feature type="domain" description="TRIP4/RQT4 C2HC5-type zinc finger" evidence="2">
    <location>
        <begin position="69"/>
        <end position="118"/>
    </location>
</feature>
<evidence type="ECO:0000256" key="1">
    <source>
        <dbReference type="SAM" id="MobiDB-lite"/>
    </source>
</evidence>
<feature type="compositionally biased region" description="Polar residues" evidence="1">
    <location>
        <begin position="1"/>
        <end position="11"/>
    </location>
</feature>